<evidence type="ECO:0000256" key="1">
    <source>
        <dbReference type="ARBA" id="ARBA00009477"/>
    </source>
</evidence>
<accession>A0A1G9S261</accession>
<dbReference type="InterPro" id="IPR006143">
    <property type="entry name" value="RND_pump_MFP"/>
</dbReference>
<dbReference type="STRING" id="192904.SAMN04488514_10768"/>
<dbReference type="GO" id="GO:0015679">
    <property type="term" value="P:plasma membrane copper ion transport"/>
    <property type="evidence" value="ECO:0007669"/>
    <property type="project" value="TreeGrafter"/>
</dbReference>
<dbReference type="SUPFAM" id="SSF111369">
    <property type="entry name" value="HlyD-like secretion proteins"/>
    <property type="match status" value="1"/>
</dbReference>
<keyword evidence="2" id="KW-0813">Transport</keyword>
<evidence type="ECO:0000313" key="4">
    <source>
        <dbReference type="EMBL" id="SDM29357.1"/>
    </source>
</evidence>
<dbReference type="Gene3D" id="1.10.287.470">
    <property type="entry name" value="Helix hairpin bin"/>
    <property type="match status" value="1"/>
</dbReference>
<dbReference type="GO" id="GO:0060003">
    <property type="term" value="P:copper ion export"/>
    <property type="evidence" value="ECO:0007669"/>
    <property type="project" value="TreeGrafter"/>
</dbReference>
<reference evidence="4 5" key="1">
    <citation type="submission" date="2016-10" db="EMBL/GenBank/DDBJ databases">
        <authorList>
            <person name="de Groot N.N."/>
        </authorList>
    </citation>
    <scope>NUCLEOTIDE SEQUENCE [LARGE SCALE GENOMIC DNA]</scope>
    <source>
        <strain evidence="4 5">DSM 19886</strain>
    </source>
</reference>
<dbReference type="Gene3D" id="2.40.30.170">
    <property type="match status" value="1"/>
</dbReference>
<dbReference type="PANTHER" id="PTHR30097:SF4">
    <property type="entry name" value="SLR6042 PROTEIN"/>
    <property type="match status" value="1"/>
</dbReference>
<dbReference type="GO" id="GO:0030313">
    <property type="term" value="C:cell envelope"/>
    <property type="evidence" value="ECO:0007669"/>
    <property type="project" value="TreeGrafter"/>
</dbReference>
<evidence type="ECO:0000313" key="5">
    <source>
        <dbReference type="Proteomes" id="UP000199440"/>
    </source>
</evidence>
<dbReference type="Gene3D" id="2.40.50.100">
    <property type="match status" value="1"/>
</dbReference>
<proteinExistence type="inferred from homology"/>
<evidence type="ECO:0000259" key="3">
    <source>
        <dbReference type="Pfam" id="PF25919"/>
    </source>
</evidence>
<feature type="domain" description="CusB-like barrel-sandwich hybrid" evidence="3">
    <location>
        <begin position="78"/>
        <end position="221"/>
    </location>
</feature>
<dbReference type="PANTHER" id="PTHR30097">
    <property type="entry name" value="CATION EFFLUX SYSTEM PROTEIN CUSB"/>
    <property type="match status" value="1"/>
</dbReference>
<dbReference type="OrthoDB" id="9814657at2"/>
<dbReference type="PROSITE" id="PS51257">
    <property type="entry name" value="PROKAR_LIPOPROTEIN"/>
    <property type="match status" value="1"/>
</dbReference>
<comment type="similarity">
    <text evidence="1">Belongs to the membrane fusion protein (MFP) (TC 8.A.1) family.</text>
</comment>
<sequence length="377" mass="41982">MKNSIYRTFILITSLITISCGDNTKETTEKEAISDDRIKLTKAQFEQNNMALGTLSEKEFPVIVKATGMIDVPPENRSVVSATMGGYIKTLPLLIGDVVKKGQAILTIENPEFVTLQQEYMEVRQQLDYLKSEYDRQKIMFDENITSQKSYLKAESEYKTAQAKATGFHKQLEMLNFSPAAVEAGNIASVTTIYAPISGSVTEVNVTKGSYVAPATAILEIIDNSHIHLELSVFEKDIMKVKKDQNITFKIPEASPDSFEAEVHLVGTVIGEGRTIKVHGHLREEEKNHFLTGMFVEANIITATARAKALPDQSVVNVGNKNFVLVLDSEADGNYYLKQMEVEVKDNYDGYSLIENAQNYKPTDQFLIQGAFNLLGE</sequence>
<dbReference type="Proteomes" id="UP000199440">
    <property type="component" value="Unassembled WGS sequence"/>
</dbReference>
<dbReference type="Pfam" id="PF25919">
    <property type="entry name" value="BSH_CusB"/>
    <property type="match status" value="1"/>
</dbReference>
<gene>
    <name evidence="4" type="ORF">SAMN04488514_10768</name>
</gene>
<keyword evidence="5" id="KW-1185">Reference proteome</keyword>
<dbReference type="RefSeq" id="WP_089890724.1">
    <property type="nucleotide sequence ID" value="NZ_FNGV01000007.1"/>
</dbReference>
<protein>
    <submittedName>
        <fullName evidence="4">Membrane fusion protein, cobalt-zinc-cadmium efflux system</fullName>
    </submittedName>
</protein>
<dbReference type="GO" id="GO:0022857">
    <property type="term" value="F:transmembrane transporter activity"/>
    <property type="evidence" value="ECO:0007669"/>
    <property type="project" value="InterPro"/>
</dbReference>
<dbReference type="InterPro" id="IPR051909">
    <property type="entry name" value="MFP_Cation_Efflux"/>
</dbReference>
<dbReference type="NCBIfam" id="TIGR01730">
    <property type="entry name" value="RND_mfp"/>
    <property type="match status" value="1"/>
</dbReference>
<dbReference type="InterPro" id="IPR058790">
    <property type="entry name" value="BSH_CusB"/>
</dbReference>
<name>A0A1G9S261_9FLAO</name>
<dbReference type="AlphaFoldDB" id="A0A1G9S261"/>
<dbReference type="GO" id="GO:0016020">
    <property type="term" value="C:membrane"/>
    <property type="evidence" value="ECO:0007669"/>
    <property type="project" value="InterPro"/>
</dbReference>
<evidence type="ECO:0000256" key="2">
    <source>
        <dbReference type="ARBA" id="ARBA00022448"/>
    </source>
</evidence>
<dbReference type="EMBL" id="FNGV01000007">
    <property type="protein sequence ID" value="SDM29357.1"/>
    <property type="molecule type" value="Genomic_DNA"/>
</dbReference>
<organism evidence="4 5">
    <name type="scientific">Kriegella aquimaris</name>
    <dbReference type="NCBI Taxonomy" id="192904"/>
    <lineage>
        <taxon>Bacteria</taxon>
        <taxon>Pseudomonadati</taxon>
        <taxon>Bacteroidota</taxon>
        <taxon>Flavobacteriia</taxon>
        <taxon>Flavobacteriales</taxon>
        <taxon>Flavobacteriaceae</taxon>
        <taxon>Kriegella</taxon>
    </lineage>
</organism>